<dbReference type="GO" id="GO:0005886">
    <property type="term" value="C:plasma membrane"/>
    <property type="evidence" value="ECO:0007669"/>
    <property type="project" value="UniProtKB-SubCell"/>
</dbReference>
<dbReference type="GO" id="GO:0031349">
    <property type="term" value="P:positive regulation of defense response"/>
    <property type="evidence" value="ECO:0007669"/>
    <property type="project" value="UniProtKB-ARBA"/>
</dbReference>
<dbReference type="PANTHER" id="PTHR47985:SF4">
    <property type="entry name" value="SERINE_THREONINE-PROTEIN KINASE PBL27"/>
    <property type="match status" value="1"/>
</dbReference>
<dbReference type="PROSITE" id="PS50011">
    <property type="entry name" value="PROTEIN_KINASE_DOM"/>
    <property type="match status" value="1"/>
</dbReference>
<keyword evidence="10" id="KW-0611">Plant defense</keyword>
<evidence type="ECO:0000256" key="16">
    <source>
        <dbReference type="RuleBase" id="RU000304"/>
    </source>
</evidence>
<feature type="compositionally biased region" description="Polar residues" evidence="17">
    <location>
        <begin position="364"/>
        <end position="388"/>
    </location>
</feature>
<evidence type="ECO:0000256" key="9">
    <source>
        <dbReference type="ARBA" id="ARBA00022777"/>
    </source>
</evidence>
<keyword evidence="9" id="KW-0418">Kinase</keyword>
<dbReference type="InterPro" id="IPR011009">
    <property type="entry name" value="Kinase-like_dom_sf"/>
</dbReference>
<keyword evidence="8 15" id="KW-0547">Nucleotide-binding</keyword>
<feature type="region of interest" description="Disordered" evidence="17">
    <location>
        <begin position="364"/>
        <end position="492"/>
    </location>
</feature>
<dbReference type="SUPFAM" id="SSF56112">
    <property type="entry name" value="Protein kinase-like (PK-like)"/>
    <property type="match status" value="1"/>
</dbReference>
<dbReference type="Proteomes" id="UP001231189">
    <property type="component" value="Unassembled WGS sequence"/>
</dbReference>
<evidence type="ECO:0000256" key="8">
    <source>
        <dbReference type="ARBA" id="ARBA00022741"/>
    </source>
</evidence>
<evidence type="ECO:0000313" key="19">
    <source>
        <dbReference type="EMBL" id="KAK1669600.1"/>
    </source>
</evidence>
<evidence type="ECO:0000256" key="7">
    <source>
        <dbReference type="ARBA" id="ARBA00022679"/>
    </source>
</evidence>
<evidence type="ECO:0000256" key="1">
    <source>
        <dbReference type="ARBA" id="ARBA00004236"/>
    </source>
</evidence>
<protein>
    <recommendedName>
        <fullName evidence="3">non-specific serine/threonine protein kinase</fullName>
        <ecNumber evidence="3">2.7.11.1</ecNumber>
    </recommendedName>
</protein>
<keyword evidence="7" id="KW-0808">Transferase</keyword>
<keyword evidence="11 15" id="KW-0067">ATP-binding</keyword>
<dbReference type="Gene3D" id="3.30.200.20">
    <property type="entry name" value="Phosphorylase Kinase, domain 1"/>
    <property type="match status" value="1"/>
</dbReference>
<keyword evidence="5 16" id="KW-0723">Serine/threonine-protein kinase</keyword>
<feature type="compositionally biased region" description="Basic and acidic residues" evidence="17">
    <location>
        <begin position="456"/>
        <end position="466"/>
    </location>
</feature>
<feature type="compositionally biased region" description="Basic and acidic residues" evidence="17">
    <location>
        <begin position="400"/>
        <end position="410"/>
    </location>
</feature>
<evidence type="ECO:0000256" key="6">
    <source>
        <dbReference type="ARBA" id="ARBA00022553"/>
    </source>
</evidence>
<keyword evidence="12" id="KW-0472">Membrane</keyword>
<feature type="compositionally biased region" description="Basic and acidic residues" evidence="17">
    <location>
        <begin position="14"/>
        <end position="59"/>
    </location>
</feature>
<keyword evidence="4" id="KW-1003">Cell membrane</keyword>
<feature type="domain" description="Protein kinase" evidence="18">
    <location>
        <begin position="85"/>
        <end position="361"/>
    </location>
</feature>
<dbReference type="FunFam" id="1.10.510.10:FF:000032">
    <property type="entry name" value="Serine/threonine-protein kinase PBS1"/>
    <property type="match status" value="1"/>
</dbReference>
<feature type="binding site" evidence="15">
    <location>
        <position position="113"/>
    </location>
    <ligand>
        <name>ATP</name>
        <dbReference type="ChEBI" id="CHEBI:30616"/>
    </ligand>
</feature>
<sequence>MSCFSCFGPGLEPEDGKKPVPADAAKDQQRKDGSATRAGGSDKLRPQGGLDSKKDHLTIPRDGNSQNIAAHIFTFRELAAATKNFKQDSLLGEGGFGRVYKGRLDNGQAVAVKQLDRNGLQGNREFLVEVLMLSLLHHTNLVNLIGYCADGDQRLLVYEFMPLGSLEDHLHDVPPEKEALDWNTRMKIAAGAAKGLEHLHDKASPPVIYRDFKSSNILLGEGFHPKLSDFGLAKLGPVGDKTHVSTRVMGTYGYCAPEYAMTGQLTVKSDVYSFGVVFLELITGRKAIDNTKPQGEQNLVAWARPLFKDRRKFPKMADPMLQGRFPMRGLYQALAVAAMCLQEQATTRPHIGDVVTALSYLASQTYDPNTPNRSNSSTPRARNMSGRNGDQRSRRSPNHHSPDLRKEAARTSKYGGEVSRTSSTGGSGRRSGLDEMDMEGSPLGSPAQTGRKRESRRSADRQRAIADAKMWGENSRERKLPNGHGSFDSTNE</sequence>
<reference evidence="19" key="1">
    <citation type="submission" date="2023-07" db="EMBL/GenBank/DDBJ databases">
        <title>A chromosome-level genome assembly of Lolium multiflorum.</title>
        <authorList>
            <person name="Chen Y."/>
            <person name="Copetti D."/>
            <person name="Kolliker R."/>
            <person name="Studer B."/>
        </authorList>
    </citation>
    <scope>NUCLEOTIDE SEQUENCE</scope>
    <source>
        <strain evidence="19">02402/16</strain>
        <tissue evidence="19">Leaf</tissue>
    </source>
</reference>
<name>A0AAD8T5Q9_LOLMU</name>
<comment type="subcellular location">
    <subcellularLocation>
        <location evidence="1">Cell membrane</location>
    </subcellularLocation>
</comment>
<dbReference type="EC" id="2.7.11.1" evidence="3"/>
<comment type="caution">
    <text evidence="19">The sequence shown here is derived from an EMBL/GenBank/DDBJ whole genome shotgun (WGS) entry which is preliminary data.</text>
</comment>
<evidence type="ECO:0000256" key="14">
    <source>
        <dbReference type="ARBA" id="ARBA00048679"/>
    </source>
</evidence>
<evidence type="ECO:0000256" key="3">
    <source>
        <dbReference type="ARBA" id="ARBA00012513"/>
    </source>
</evidence>
<evidence type="ECO:0000256" key="5">
    <source>
        <dbReference type="ARBA" id="ARBA00022527"/>
    </source>
</evidence>
<dbReference type="FunFam" id="3.30.200.20:FF:000248">
    <property type="entry name" value="Serine/threonine-protein kinase PBS1"/>
    <property type="match status" value="1"/>
</dbReference>
<dbReference type="PROSITE" id="PS00107">
    <property type="entry name" value="PROTEIN_KINASE_ATP"/>
    <property type="match status" value="1"/>
</dbReference>
<dbReference type="GO" id="GO:0005524">
    <property type="term" value="F:ATP binding"/>
    <property type="evidence" value="ECO:0007669"/>
    <property type="project" value="UniProtKB-UniRule"/>
</dbReference>
<evidence type="ECO:0000256" key="4">
    <source>
        <dbReference type="ARBA" id="ARBA00022475"/>
    </source>
</evidence>
<evidence type="ECO:0000256" key="15">
    <source>
        <dbReference type="PROSITE-ProRule" id="PRU10141"/>
    </source>
</evidence>
<keyword evidence="6" id="KW-0597">Phosphoprotein</keyword>
<dbReference type="AlphaFoldDB" id="A0AAD8T5Q9"/>
<dbReference type="GO" id="GO:0045087">
    <property type="term" value="P:innate immune response"/>
    <property type="evidence" value="ECO:0007669"/>
    <property type="project" value="UniProtKB-ARBA"/>
</dbReference>
<dbReference type="Pfam" id="PF07714">
    <property type="entry name" value="PK_Tyr_Ser-Thr"/>
    <property type="match status" value="1"/>
</dbReference>
<evidence type="ECO:0000256" key="17">
    <source>
        <dbReference type="SAM" id="MobiDB-lite"/>
    </source>
</evidence>
<evidence type="ECO:0000256" key="12">
    <source>
        <dbReference type="ARBA" id="ARBA00023136"/>
    </source>
</evidence>
<dbReference type="PROSITE" id="PS00108">
    <property type="entry name" value="PROTEIN_KINASE_ST"/>
    <property type="match status" value="1"/>
</dbReference>
<dbReference type="InterPro" id="IPR001245">
    <property type="entry name" value="Ser-Thr/Tyr_kinase_cat_dom"/>
</dbReference>
<dbReference type="InterPro" id="IPR000719">
    <property type="entry name" value="Prot_kinase_dom"/>
</dbReference>
<dbReference type="CDD" id="cd14066">
    <property type="entry name" value="STKc_IRAK"/>
    <property type="match status" value="1"/>
</dbReference>
<dbReference type="EMBL" id="JAUUTY010000003">
    <property type="protein sequence ID" value="KAK1669600.1"/>
    <property type="molecule type" value="Genomic_DNA"/>
</dbReference>
<evidence type="ECO:0000256" key="10">
    <source>
        <dbReference type="ARBA" id="ARBA00022821"/>
    </source>
</evidence>
<keyword evidence="20" id="KW-1185">Reference proteome</keyword>
<dbReference type="InterPro" id="IPR008271">
    <property type="entry name" value="Ser/Thr_kinase_AS"/>
</dbReference>
<comment type="catalytic activity">
    <reaction evidence="13">
        <text>L-threonyl-[protein] + ATP = O-phospho-L-threonyl-[protein] + ADP + H(+)</text>
        <dbReference type="Rhea" id="RHEA:46608"/>
        <dbReference type="Rhea" id="RHEA-COMP:11060"/>
        <dbReference type="Rhea" id="RHEA-COMP:11605"/>
        <dbReference type="ChEBI" id="CHEBI:15378"/>
        <dbReference type="ChEBI" id="CHEBI:30013"/>
        <dbReference type="ChEBI" id="CHEBI:30616"/>
        <dbReference type="ChEBI" id="CHEBI:61977"/>
        <dbReference type="ChEBI" id="CHEBI:456216"/>
        <dbReference type="EC" id="2.7.11.1"/>
    </reaction>
</comment>
<evidence type="ECO:0000256" key="11">
    <source>
        <dbReference type="ARBA" id="ARBA00022840"/>
    </source>
</evidence>
<dbReference type="GO" id="GO:0004674">
    <property type="term" value="F:protein serine/threonine kinase activity"/>
    <property type="evidence" value="ECO:0007669"/>
    <property type="project" value="UniProtKB-KW"/>
</dbReference>
<dbReference type="PANTHER" id="PTHR47985">
    <property type="entry name" value="OS07G0668900 PROTEIN"/>
    <property type="match status" value="1"/>
</dbReference>
<feature type="region of interest" description="Disordered" evidence="17">
    <location>
        <begin position="1"/>
        <end position="62"/>
    </location>
</feature>
<comment type="catalytic activity">
    <reaction evidence="14">
        <text>L-seryl-[protein] + ATP = O-phospho-L-seryl-[protein] + ADP + H(+)</text>
        <dbReference type="Rhea" id="RHEA:17989"/>
        <dbReference type="Rhea" id="RHEA-COMP:9863"/>
        <dbReference type="Rhea" id="RHEA-COMP:11604"/>
        <dbReference type="ChEBI" id="CHEBI:15378"/>
        <dbReference type="ChEBI" id="CHEBI:29999"/>
        <dbReference type="ChEBI" id="CHEBI:30616"/>
        <dbReference type="ChEBI" id="CHEBI:83421"/>
        <dbReference type="ChEBI" id="CHEBI:456216"/>
        <dbReference type="EC" id="2.7.11.1"/>
    </reaction>
</comment>
<evidence type="ECO:0000313" key="20">
    <source>
        <dbReference type="Proteomes" id="UP001231189"/>
    </source>
</evidence>
<proteinExistence type="inferred from homology"/>
<accession>A0AAD8T5Q9</accession>
<evidence type="ECO:0000256" key="13">
    <source>
        <dbReference type="ARBA" id="ARBA00047899"/>
    </source>
</evidence>
<dbReference type="InterPro" id="IPR017441">
    <property type="entry name" value="Protein_kinase_ATP_BS"/>
</dbReference>
<evidence type="ECO:0000256" key="2">
    <source>
        <dbReference type="ARBA" id="ARBA00008684"/>
    </source>
</evidence>
<gene>
    <name evidence="19" type="ORF">QYE76_057759</name>
</gene>
<dbReference type="Gene3D" id="1.10.510.10">
    <property type="entry name" value="Transferase(Phosphotransferase) domain 1"/>
    <property type="match status" value="1"/>
</dbReference>
<organism evidence="19 20">
    <name type="scientific">Lolium multiflorum</name>
    <name type="common">Italian ryegrass</name>
    <name type="synonym">Lolium perenne subsp. multiflorum</name>
    <dbReference type="NCBI Taxonomy" id="4521"/>
    <lineage>
        <taxon>Eukaryota</taxon>
        <taxon>Viridiplantae</taxon>
        <taxon>Streptophyta</taxon>
        <taxon>Embryophyta</taxon>
        <taxon>Tracheophyta</taxon>
        <taxon>Spermatophyta</taxon>
        <taxon>Magnoliopsida</taxon>
        <taxon>Liliopsida</taxon>
        <taxon>Poales</taxon>
        <taxon>Poaceae</taxon>
        <taxon>BOP clade</taxon>
        <taxon>Pooideae</taxon>
        <taxon>Poodae</taxon>
        <taxon>Poeae</taxon>
        <taxon>Poeae Chloroplast Group 2 (Poeae type)</taxon>
        <taxon>Loliodinae</taxon>
        <taxon>Loliinae</taxon>
        <taxon>Lolium</taxon>
    </lineage>
</organism>
<evidence type="ECO:0000259" key="18">
    <source>
        <dbReference type="PROSITE" id="PS50011"/>
    </source>
</evidence>
<comment type="similarity">
    <text evidence="2">Belongs to the protein kinase superfamily. Ser/Thr protein kinase family.</text>
</comment>
<dbReference type="GO" id="GO:0045088">
    <property type="term" value="P:regulation of innate immune response"/>
    <property type="evidence" value="ECO:0007669"/>
    <property type="project" value="UniProtKB-ARBA"/>
</dbReference>